<gene>
    <name evidence="1" type="ORF">ENH88_14955</name>
</gene>
<accession>A0A7V1GFC0</accession>
<comment type="caution">
    <text evidence="1">The sequence shown here is derived from an EMBL/GenBank/DDBJ whole genome shotgun (WGS) entry which is preliminary data.</text>
</comment>
<organism evidence="1">
    <name type="scientific">Pseudoalteromonas prydzensis</name>
    <dbReference type="NCBI Taxonomy" id="182141"/>
    <lineage>
        <taxon>Bacteria</taxon>
        <taxon>Pseudomonadati</taxon>
        <taxon>Pseudomonadota</taxon>
        <taxon>Gammaproteobacteria</taxon>
        <taxon>Alteromonadales</taxon>
        <taxon>Pseudoalteromonadaceae</taxon>
        <taxon>Pseudoalteromonas</taxon>
    </lineage>
</organism>
<protein>
    <submittedName>
        <fullName evidence="1">Uncharacterized protein</fullName>
    </submittedName>
</protein>
<name>A0A7V1GFC0_9GAMM</name>
<dbReference type="EMBL" id="DRGM01000156">
    <property type="protein sequence ID" value="HEA17708.1"/>
    <property type="molecule type" value="Genomic_DNA"/>
</dbReference>
<evidence type="ECO:0000313" key="1">
    <source>
        <dbReference type="EMBL" id="HEA17708.1"/>
    </source>
</evidence>
<sequence>MHGPDKSVVISFGESPQNYYSIAIKKLDVKEGTELYSESKSNMNFAVFGDINEETLMSSENLPTYARVKVISVDARAQKAVFEVEATLLNLDTGELKKLDRVEVIVRGDDFLLLI</sequence>
<dbReference type="AlphaFoldDB" id="A0A7V1GFC0"/>
<reference evidence="1" key="1">
    <citation type="journal article" date="2020" name="mSystems">
        <title>Genome- and Community-Level Interaction Insights into Carbon Utilization and Element Cycling Functions of Hydrothermarchaeota in Hydrothermal Sediment.</title>
        <authorList>
            <person name="Zhou Z."/>
            <person name="Liu Y."/>
            <person name="Xu W."/>
            <person name="Pan J."/>
            <person name="Luo Z.H."/>
            <person name="Li M."/>
        </authorList>
    </citation>
    <scope>NUCLEOTIDE SEQUENCE [LARGE SCALE GENOMIC DNA]</scope>
    <source>
        <strain evidence="1">HyVt-346</strain>
    </source>
</reference>
<dbReference type="Proteomes" id="UP000886188">
    <property type="component" value="Unassembled WGS sequence"/>
</dbReference>
<proteinExistence type="predicted"/>